<evidence type="ECO:0000313" key="2">
    <source>
        <dbReference type="EMBL" id="PWU95826.1"/>
    </source>
</evidence>
<dbReference type="AlphaFoldDB" id="A0A2V2VJI3"/>
<dbReference type="Proteomes" id="UP000246121">
    <property type="component" value="Unassembled WGS sequence"/>
</dbReference>
<dbReference type="VEuPathDB" id="TriTrypDB:TcCLB.506263.49"/>
<protein>
    <submittedName>
        <fullName evidence="2">Uncharacterized protein</fullName>
    </submittedName>
</protein>
<dbReference type="VEuPathDB" id="TriTrypDB:TCDM_03584"/>
<dbReference type="VEuPathDB" id="TriTrypDB:Tc_MARK_2609"/>
<evidence type="ECO:0000256" key="1">
    <source>
        <dbReference type="SAM" id="MobiDB-lite"/>
    </source>
</evidence>
<accession>A0A2V2VJI3</accession>
<sequence>MDVAHTDGKRRSSWWSWLFFSKTRNTQEENAGEPVGGETPDIQAEIEEMFQLVNAERWTAAQRLAIAKEFGIPESEVESLSDAGGSASNGNFEGVRWQVSLRAHALELMLRESDGECASFATLAMEGLTANLVYMFNRCFSFSLDVNDYMVLSHLKEQSRVVSIIRVAKERYVICGCEHEAATSILLKRHHPGSLAEYDAVSGVPPYEICLKWSPIECNVDMPFLQACVEFARPLSSFPFVSLSASSPTPSSRGVPSPCERRQETMDPNKRRTLLMMMVEREFLCSWQLLLHDVRIVASEDERQVSRIKLWRVEVKNDPAKKIEKRRRIQCPTGVPDTFGDDPEDWVNTVHATIGGVTAECLLNTTRVDASFYDVDEDDSKNLWDRITSLPSFTIIFKKSVMMRRSPSVPLFSASIVFEKPLQIRCSRQSLSVLCTSFLMMTDIFQRLSQPAAIDTMHDMSPTSPSKVFLAQVLTVDERYLVEHETSPRLQEEKFYREKMQAPSLVDNYRRVEVMMGKIVVYHVKRPTFPSHFFELYRGHLHVAQDASEVSLFVECGGVSHTRRSGVLKAKEVLFGKYKFPSLWSMPLLEAFIEDWCQEHERSGKGNEEREEVKHAFRTVQTASRTRPCHHIRMRFQSIEEAKRFAHALGSHAVGHHVLDIPPDPTSVEEENQQGGEQQLCLLKMEMSIPKCSFYLRDEAIEKHKEALHRRCTNYS</sequence>
<dbReference type="VEuPathDB" id="TriTrypDB:ECC02_007093"/>
<organism evidence="2 3">
    <name type="scientific">Trypanosoma cruzi</name>
    <dbReference type="NCBI Taxonomy" id="5693"/>
    <lineage>
        <taxon>Eukaryota</taxon>
        <taxon>Discoba</taxon>
        <taxon>Euglenozoa</taxon>
        <taxon>Kinetoplastea</taxon>
        <taxon>Metakinetoplastina</taxon>
        <taxon>Trypanosomatida</taxon>
        <taxon>Trypanosomatidae</taxon>
        <taxon>Trypanosoma</taxon>
        <taxon>Schizotrypanum</taxon>
    </lineage>
</organism>
<feature type="compositionally biased region" description="Low complexity" evidence="1">
    <location>
        <begin position="243"/>
        <end position="252"/>
    </location>
</feature>
<dbReference type="VEuPathDB" id="TriTrypDB:C3747_25g136"/>
<comment type="caution">
    <text evidence="2">The sequence shown here is derived from an EMBL/GenBank/DDBJ whole genome shotgun (WGS) entry which is preliminary data.</text>
</comment>
<reference evidence="2 3" key="1">
    <citation type="journal article" date="2018" name="Microb. Genom.">
        <title>Expanding an expanded genome: long-read sequencing of Trypanosoma cruzi.</title>
        <authorList>
            <person name="Berna L."/>
            <person name="Rodriguez M."/>
            <person name="Chiribao M.L."/>
            <person name="Parodi-Talice A."/>
            <person name="Pita S."/>
            <person name="Rijo G."/>
            <person name="Alvarez-Valin F."/>
            <person name="Robello C."/>
        </authorList>
    </citation>
    <scope>NUCLEOTIDE SEQUENCE [LARGE SCALE GENOMIC DNA]</scope>
    <source>
        <strain evidence="2 3">Dm28c</strain>
    </source>
</reference>
<evidence type="ECO:0000313" key="3">
    <source>
        <dbReference type="Proteomes" id="UP000246121"/>
    </source>
</evidence>
<dbReference type="VEuPathDB" id="TriTrypDB:TcG_01974"/>
<proteinExistence type="predicted"/>
<gene>
    <name evidence="2" type="ORF">C4B63_20g15</name>
</gene>
<dbReference type="VEuPathDB" id="TriTrypDB:C4B63_20g15"/>
<dbReference type="VEuPathDB" id="TriTrypDB:TcBrA4_0122630"/>
<dbReference type="VEuPathDB" id="TriTrypDB:TCSYLVIO_003913"/>
<dbReference type="VEuPathDB" id="TriTrypDB:TcCLB.507735.20"/>
<feature type="region of interest" description="Disordered" evidence="1">
    <location>
        <begin position="243"/>
        <end position="267"/>
    </location>
</feature>
<name>A0A2V2VJI3_TRYCR</name>
<dbReference type="EMBL" id="PRFA01000020">
    <property type="protein sequence ID" value="PWU95826.1"/>
    <property type="molecule type" value="Genomic_DNA"/>
</dbReference>
<dbReference type="VEuPathDB" id="TriTrypDB:TcCL_ESM08101"/>